<feature type="transmembrane region" description="Helical" evidence="9">
    <location>
        <begin position="21"/>
        <end position="42"/>
    </location>
</feature>
<comment type="subcellular location">
    <subcellularLocation>
        <location evidence="2">Membrane</location>
        <topology evidence="2">Multi-pass membrane protein</topology>
    </subcellularLocation>
</comment>
<dbReference type="Pfam" id="PF01627">
    <property type="entry name" value="Hpt"/>
    <property type="match status" value="1"/>
</dbReference>
<keyword evidence="6" id="KW-0902">Two-component regulatory system</keyword>
<evidence type="ECO:0000256" key="6">
    <source>
        <dbReference type="ARBA" id="ARBA00023012"/>
    </source>
</evidence>
<dbReference type="InterPro" id="IPR029095">
    <property type="entry name" value="NarX-like_N"/>
</dbReference>
<reference evidence="12 13" key="1">
    <citation type="submission" date="2018-02" db="EMBL/GenBank/DDBJ databases">
        <title>A novel lanthanide dependent methylotroph, Methylotenera sp. La3113.</title>
        <authorList>
            <person name="Lv H."/>
            <person name="Tani A."/>
        </authorList>
    </citation>
    <scope>NUCLEOTIDE SEQUENCE [LARGE SCALE GENOMIC DNA]</scope>
    <source>
        <strain evidence="12 13">La3113</strain>
    </source>
</reference>
<dbReference type="SUPFAM" id="SSF55874">
    <property type="entry name" value="ATPase domain of HSP90 chaperone/DNA topoisomerase II/histidine kinase"/>
    <property type="match status" value="1"/>
</dbReference>
<feature type="domain" description="Histidine kinase" evidence="10">
    <location>
        <begin position="448"/>
        <end position="697"/>
    </location>
</feature>
<dbReference type="PANTHER" id="PTHR43395:SF1">
    <property type="entry name" value="CHEMOTAXIS PROTEIN CHEA"/>
    <property type="match status" value="1"/>
</dbReference>
<dbReference type="InterPro" id="IPR004358">
    <property type="entry name" value="Sig_transdc_His_kin-like_C"/>
</dbReference>
<name>A0A4Y9VQA9_9PROT</name>
<comment type="catalytic activity">
    <reaction evidence="1">
        <text>ATP + protein L-histidine = ADP + protein N-phospho-L-histidine.</text>
        <dbReference type="EC" id="2.7.13.3"/>
    </reaction>
</comment>
<evidence type="ECO:0000256" key="7">
    <source>
        <dbReference type="ARBA" id="ARBA00023136"/>
    </source>
</evidence>
<evidence type="ECO:0000256" key="3">
    <source>
        <dbReference type="ARBA" id="ARBA00012438"/>
    </source>
</evidence>
<dbReference type="GO" id="GO:0000155">
    <property type="term" value="F:phosphorelay sensor kinase activity"/>
    <property type="evidence" value="ECO:0007669"/>
    <property type="project" value="UniProtKB-ARBA"/>
</dbReference>
<feature type="modified residue" description="Phosphohistidine" evidence="8">
    <location>
        <position position="432"/>
    </location>
</feature>
<organism evidence="12 13">
    <name type="scientific">Methylotenera oryzisoli</name>
    <dbReference type="NCBI Taxonomy" id="2080758"/>
    <lineage>
        <taxon>Bacteria</taxon>
        <taxon>Pseudomonadati</taxon>
        <taxon>Pseudomonadota</taxon>
        <taxon>Betaproteobacteria</taxon>
        <taxon>Nitrosomonadales</taxon>
        <taxon>Methylophilaceae</taxon>
        <taxon>Methylotenera</taxon>
    </lineage>
</organism>
<sequence>MSSNSTSNHKQQLGTLNKYRGIILAVTLFLVFNLAVLGLNFYTSSTLDGDAVSINLSGRQRMLSQRTAKVLLAIQVDAAQGKFDAKNTEELKKVSSLFDTTLNSFKTGGMVLGGNEKPVFLPKVNDAASIKAVDEALLIWQPYKKLLESIIQSRVIDEVRLDLATDYARENNLKLLKLMNNLTTQLEQNTKTKASHLQLIQTIALVLSLLLFANIVFNALRKLRAADGEIEKAQRETTEILNTVKEGLFLLDPELAVGSQISRSIDQILQHEVSANMPFMPILQQLVSDEIYTSSKDYIQLLFGNKVKESLMLSLNPLSQVKVLTKDDSAPRYLSFQFNRVVENKQVLHLLVTVQDVTEQVTQAEELAKLKGQSNINLELLKALLQADAFQLRQFLNHTHSNLAVINDILANADKRAATHTDMVNQCFRIIHAIKGESAAIGLQAIQALAHQFEEHLVFLRKKNEWDAQEILSLPVMLSAILEQITQIETITDFMQAHHQANHSPESPPSISTSVANNLKRLAEQVNQSQNKNVQLNLELTLLDQMDTKTVHQLQQIGIQLIRNGICHGIESADARLAKGKPSHGEISITTRMNQEGIIDFIVRDDGQGIVPNRIRAAMLTSGRYSSEIVHQLSDKEIVAKLFEPGFSTSNGTDQDAGRGVGMDLVQSLINEIGGELKIDTKADVFTQFSFRISKHAKPSINLNATEDVI</sequence>
<keyword evidence="5 9" id="KW-1133">Transmembrane helix</keyword>
<dbReference type="InterPro" id="IPR036890">
    <property type="entry name" value="HATPase_C_sf"/>
</dbReference>
<dbReference type="InterPro" id="IPR036641">
    <property type="entry name" value="HPT_dom_sf"/>
</dbReference>
<evidence type="ECO:0000256" key="5">
    <source>
        <dbReference type="ARBA" id="ARBA00022989"/>
    </source>
</evidence>
<dbReference type="AlphaFoldDB" id="A0A4Y9VQA9"/>
<keyword evidence="7 9" id="KW-0472">Membrane</keyword>
<keyword evidence="8" id="KW-0597">Phosphoprotein</keyword>
<dbReference type="EMBL" id="PQVH01000012">
    <property type="protein sequence ID" value="TFW70677.1"/>
    <property type="molecule type" value="Genomic_DNA"/>
</dbReference>
<dbReference type="Gene3D" id="3.30.565.10">
    <property type="entry name" value="Histidine kinase-like ATPase, C-terminal domain"/>
    <property type="match status" value="1"/>
</dbReference>
<accession>A0A4Y9VQA9</accession>
<evidence type="ECO:0000313" key="13">
    <source>
        <dbReference type="Proteomes" id="UP000297706"/>
    </source>
</evidence>
<gene>
    <name evidence="12" type="ORF">C3Y98_10235</name>
</gene>
<dbReference type="OrthoDB" id="9803176at2"/>
<dbReference type="PANTHER" id="PTHR43395">
    <property type="entry name" value="SENSOR HISTIDINE KINASE CHEA"/>
    <property type="match status" value="1"/>
</dbReference>
<dbReference type="CDD" id="cd00088">
    <property type="entry name" value="HPT"/>
    <property type="match status" value="1"/>
</dbReference>
<proteinExistence type="predicted"/>
<keyword evidence="13" id="KW-1185">Reference proteome</keyword>
<feature type="domain" description="HPt" evidence="11">
    <location>
        <begin position="384"/>
        <end position="495"/>
    </location>
</feature>
<evidence type="ECO:0000256" key="2">
    <source>
        <dbReference type="ARBA" id="ARBA00004141"/>
    </source>
</evidence>
<comment type="caution">
    <text evidence="12">The sequence shown here is derived from an EMBL/GenBank/DDBJ whole genome shotgun (WGS) entry which is preliminary data.</text>
</comment>
<dbReference type="EC" id="2.7.13.3" evidence="3"/>
<keyword evidence="4 9" id="KW-0812">Transmembrane</keyword>
<evidence type="ECO:0000259" key="10">
    <source>
        <dbReference type="PROSITE" id="PS50109"/>
    </source>
</evidence>
<dbReference type="PRINTS" id="PR00344">
    <property type="entry name" value="BCTRLSENSOR"/>
</dbReference>
<dbReference type="InterPro" id="IPR008207">
    <property type="entry name" value="Sig_transdc_His_kin_Hpt_dom"/>
</dbReference>
<dbReference type="Pfam" id="PF02518">
    <property type="entry name" value="HATPase_c"/>
    <property type="match status" value="1"/>
</dbReference>
<dbReference type="SMART" id="SM00387">
    <property type="entry name" value="HATPase_c"/>
    <property type="match status" value="1"/>
</dbReference>
<dbReference type="GO" id="GO:0016020">
    <property type="term" value="C:membrane"/>
    <property type="evidence" value="ECO:0007669"/>
    <property type="project" value="UniProtKB-SubCell"/>
</dbReference>
<dbReference type="InterPro" id="IPR051315">
    <property type="entry name" value="Bact_Chemotaxis_CheA"/>
</dbReference>
<dbReference type="RefSeq" id="WP_135278478.1">
    <property type="nucleotide sequence ID" value="NZ_PQVH01000012.1"/>
</dbReference>
<dbReference type="InterPro" id="IPR005467">
    <property type="entry name" value="His_kinase_dom"/>
</dbReference>
<dbReference type="Proteomes" id="UP000297706">
    <property type="component" value="Unassembled WGS sequence"/>
</dbReference>
<evidence type="ECO:0000256" key="4">
    <source>
        <dbReference type="ARBA" id="ARBA00022692"/>
    </source>
</evidence>
<dbReference type="Pfam" id="PF13675">
    <property type="entry name" value="PilJ"/>
    <property type="match status" value="1"/>
</dbReference>
<evidence type="ECO:0000256" key="9">
    <source>
        <dbReference type="SAM" id="Phobius"/>
    </source>
</evidence>
<evidence type="ECO:0000313" key="12">
    <source>
        <dbReference type="EMBL" id="TFW70677.1"/>
    </source>
</evidence>
<dbReference type="Gene3D" id="1.20.120.160">
    <property type="entry name" value="HPT domain"/>
    <property type="match status" value="1"/>
</dbReference>
<evidence type="ECO:0000256" key="8">
    <source>
        <dbReference type="PROSITE-ProRule" id="PRU00110"/>
    </source>
</evidence>
<dbReference type="InterPro" id="IPR003594">
    <property type="entry name" value="HATPase_dom"/>
</dbReference>
<protein>
    <recommendedName>
        <fullName evidence="3">histidine kinase</fullName>
        <ecNumber evidence="3">2.7.13.3</ecNumber>
    </recommendedName>
</protein>
<dbReference type="PROSITE" id="PS50109">
    <property type="entry name" value="HIS_KIN"/>
    <property type="match status" value="1"/>
</dbReference>
<dbReference type="SUPFAM" id="SSF47226">
    <property type="entry name" value="Histidine-containing phosphotransfer domain, HPT domain"/>
    <property type="match status" value="1"/>
</dbReference>
<evidence type="ECO:0000256" key="1">
    <source>
        <dbReference type="ARBA" id="ARBA00000085"/>
    </source>
</evidence>
<dbReference type="PROSITE" id="PS50894">
    <property type="entry name" value="HPT"/>
    <property type="match status" value="1"/>
</dbReference>
<evidence type="ECO:0000259" key="11">
    <source>
        <dbReference type="PROSITE" id="PS50894"/>
    </source>
</evidence>